<dbReference type="STRING" id="1230905.A0A1G4K3C7"/>
<dbReference type="PROSITE" id="PS50021">
    <property type="entry name" value="CH"/>
    <property type="match status" value="1"/>
</dbReference>
<feature type="domain" description="Calponin-homology (CH)" evidence="1">
    <location>
        <begin position="26"/>
        <end position="134"/>
    </location>
</feature>
<keyword evidence="3" id="KW-1185">Reference proteome</keyword>
<gene>
    <name evidence="2" type="ORF">LAMI_0F13476G</name>
</gene>
<dbReference type="Pfam" id="PF00307">
    <property type="entry name" value="CH"/>
    <property type="match status" value="1"/>
</dbReference>
<dbReference type="EMBL" id="LT598467">
    <property type="protein sequence ID" value="SCU98194.1"/>
    <property type="molecule type" value="Genomic_DNA"/>
</dbReference>
<dbReference type="GO" id="GO:0007015">
    <property type="term" value="P:actin filament organization"/>
    <property type="evidence" value="ECO:0007669"/>
    <property type="project" value="TreeGrafter"/>
</dbReference>
<accession>A0A1G4K3C7</accession>
<organism evidence="2 3">
    <name type="scientific">Lachancea mirantina</name>
    <dbReference type="NCBI Taxonomy" id="1230905"/>
    <lineage>
        <taxon>Eukaryota</taxon>
        <taxon>Fungi</taxon>
        <taxon>Dikarya</taxon>
        <taxon>Ascomycota</taxon>
        <taxon>Saccharomycotina</taxon>
        <taxon>Saccharomycetes</taxon>
        <taxon>Saccharomycetales</taxon>
        <taxon>Saccharomycetaceae</taxon>
        <taxon>Lachancea</taxon>
    </lineage>
</organism>
<evidence type="ECO:0000313" key="3">
    <source>
        <dbReference type="Proteomes" id="UP000191024"/>
    </source>
</evidence>
<dbReference type="InterPro" id="IPR003096">
    <property type="entry name" value="SM22_calponin"/>
</dbReference>
<reference evidence="3" key="1">
    <citation type="submission" date="2016-03" db="EMBL/GenBank/DDBJ databases">
        <authorList>
            <person name="Devillers H."/>
        </authorList>
    </citation>
    <scope>NUCLEOTIDE SEQUENCE [LARGE SCALE GENOMIC DNA]</scope>
</reference>
<dbReference type="InterPro" id="IPR050606">
    <property type="entry name" value="Calponin-like"/>
</dbReference>
<dbReference type="OrthoDB" id="21595at2759"/>
<dbReference type="GO" id="GO:0015629">
    <property type="term" value="C:actin cytoskeleton"/>
    <property type="evidence" value="ECO:0007669"/>
    <property type="project" value="TreeGrafter"/>
</dbReference>
<dbReference type="AlphaFoldDB" id="A0A1G4K3C7"/>
<dbReference type="InterPro" id="IPR001715">
    <property type="entry name" value="CH_dom"/>
</dbReference>
<dbReference type="GO" id="GO:0051015">
    <property type="term" value="F:actin filament binding"/>
    <property type="evidence" value="ECO:0007669"/>
    <property type="project" value="TreeGrafter"/>
</dbReference>
<dbReference type="PANTHER" id="PTHR47385">
    <property type="entry name" value="CALPONIN"/>
    <property type="match status" value="1"/>
</dbReference>
<dbReference type="SMART" id="SM00033">
    <property type="entry name" value="CH"/>
    <property type="match status" value="1"/>
</dbReference>
<name>A0A1G4K3C7_9SACH</name>
<dbReference type="PANTHER" id="PTHR47385:SF14">
    <property type="entry name" value="TRANSGELIN"/>
    <property type="match status" value="1"/>
</dbReference>
<dbReference type="Proteomes" id="UP000191024">
    <property type="component" value="Chromosome F"/>
</dbReference>
<evidence type="ECO:0000313" key="2">
    <source>
        <dbReference type="EMBL" id="SCU98194.1"/>
    </source>
</evidence>
<protein>
    <submittedName>
        <fullName evidence="2">LAMI_0F13476g1_1</fullName>
    </submittedName>
</protein>
<sequence>MDQASTPEVTSLDQDLRELRNNKFSTEAIDEISEWVYLTILKKGQCPPHFLESLKDGVTLCELANILSAADSGKSIKIRTGKSPFMQMEQISQFLSFARLYGVPEDELFQTVDLYEDKDAACVYQTLKSVSRYANQKHPDRFPVIGPQIAAKRAGPPVKSKPDHLKSWSTLEYGYMKGANQASEKVVFGRRRDFN</sequence>
<dbReference type="PRINTS" id="PR00888">
    <property type="entry name" value="SM22CALPONIN"/>
</dbReference>
<evidence type="ECO:0000259" key="1">
    <source>
        <dbReference type="PROSITE" id="PS50021"/>
    </source>
</evidence>
<dbReference type="InterPro" id="IPR036872">
    <property type="entry name" value="CH_dom_sf"/>
</dbReference>
<proteinExistence type="predicted"/>
<dbReference type="Gene3D" id="1.10.418.10">
    <property type="entry name" value="Calponin-like domain"/>
    <property type="match status" value="1"/>
</dbReference>
<dbReference type="SUPFAM" id="SSF47576">
    <property type="entry name" value="Calponin-homology domain, CH-domain"/>
    <property type="match status" value="1"/>
</dbReference>